<dbReference type="InterPro" id="IPR012677">
    <property type="entry name" value="Nucleotide-bd_a/b_plait_sf"/>
</dbReference>
<name>A0A0D9QQI5_PLAFR</name>
<dbReference type="SUPFAM" id="SSF54928">
    <property type="entry name" value="RNA-binding domain, RBD"/>
    <property type="match status" value="1"/>
</dbReference>
<reference evidence="1 2" key="1">
    <citation type="submission" date="2014-03" db="EMBL/GenBank/DDBJ databases">
        <title>The Genome Sequence of Plasmodium fragile nilgiri.</title>
        <authorList>
            <consortium name="The Broad Institute Genomics Platform"/>
            <consortium name="The Broad Institute Genome Sequencing Center for Infectious Disease"/>
            <person name="Neafsey D."/>
            <person name="Duraisingh M."/>
            <person name="Young S.K."/>
            <person name="Zeng Q."/>
            <person name="Gargeya S."/>
            <person name="Abouelleil A."/>
            <person name="Alvarado L."/>
            <person name="Chapman S.B."/>
            <person name="Gainer-Dewar J."/>
            <person name="Goldberg J."/>
            <person name="Griggs A."/>
            <person name="Gujja S."/>
            <person name="Hansen M."/>
            <person name="Howarth C."/>
            <person name="Imamovic A."/>
            <person name="Larimer J."/>
            <person name="Pearson M."/>
            <person name="Poon T.W."/>
            <person name="Priest M."/>
            <person name="Roberts A."/>
            <person name="Saif S."/>
            <person name="Shea T."/>
            <person name="Sykes S."/>
            <person name="Wortman J."/>
            <person name="Nusbaum C."/>
            <person name="Birren B."/>
        </authorList>
    </citation>
    <scope>NUCLEOTIDE SEQUENCE [LARGE SCALE GENOMIC DNA]</scope>
    <source>
        <strain evidence="2">nilgiri</strain>
    </source>
</reference>
<proteinExistence type="predicted"/>
<gene>
    <name evidence="1" type="ORF">AK88_01355</name>
</gene>
<dbReference type="OrthoDB" id="5970at2759"/>
<keyword evidence="2" id="KW-1185">Reference proteome</keyword>
<evidence type="ECO:0000313" key="1">
    <source>
        <dbReference type="EMBL" id="KJP89062.1"/>
    </source>
</evidence>
<accession>A0A0D9QQI5</accession>
<dbReference type="GeneID" id="24266669"/>
<dbReference type="VEuPathDB" id="PlasmoDB:AK88_01355"/>
<evidence type="ECO:0008006" key="3">
    <source>
        <dbReference type="Google" id="ProtNLM"/>
    </source>
</evidence>
<dbReference type="Gene3D" id="3.30.70.330">
    <property type="match status" value="1"/>
</dbReference>
<dbReference type="EMBL" id="KQ001655">
    <property type="protein sequence ID" value="KJP89062.1"/>
    <property type="molecule type" value="Genomic_DNA"/>
</dbReference>
<protein>
    <recommendedName>
        <fullName evidence="3">RRM domain-containing protein</fullName>
    </recommendedName>
</protein>
<evidence type="ECO:0000313" key="2">
    <source>
        <dbReference type="Proteomes" id="UP000054561"/>
    </source>
</evidence>
<dbReference type="AlphaFoldDB" id="A0A0D9QQI5"/>
<dbReference type="Proteomes" id="UP000054561">
    <property type="component" value="Unassembled WGS sequence"/>
</dbReference>
<organism evidence="1 2">
    <name type="scientific">Plasmodium fragile</name>
    <dbReference type="NCBI Taxonomy" id="5857"/>
    <lineage>
        <taxon>Eukaryota</taxon>
        <taxon>Sar</taxon>
        <taxon>Alveolata</taxon>
        <taxon>Apicomplexa</taxon>
        <taxon>Aconoidasida</taxon>
        <taxon>Haemosporida</taxon>
        <taxon>Plasmodiidae</taxon>
        <taxon>Plasmodium</taxon>
        <taxon>Plasmodium (Plasmodium)</taxon>
    </lineage>
</organism>
<dbReference type="RefSeq" id="XP_012334413.1">
    <property type="nucleotide sequence ID" value="XM_012478990.1"/>
</dbReference>
<dbReference type="OMA" id="NSNMFYV"/>
<dbReference type="InterPro" id="IPR035979">
    <property type="entry name" value="RBD_domain_sf"/>
</dbReference>
<dbReference type="GO" id="GO:0003676">
    <property type="term" value="F:nucleic acid binding"/>
    <property type="evidence" value="ECO:0007669"/>
    <property type="project" value="InterPro"/>
</dbReference>
<sequence length="205" mass="24170">MNEILNSNGIIICKNIPIGKNRFEITEIFSKYGPLLGEGIHFGKKNSNMFYVKYVYFKDAIKAYESLKDNKTGEYDFRVSFSKNDEIKYRAVKGSKRAVEELKYIYKNNEQIKINDDMTNDILNEINEQNTELLKKKKKEKEMEKKKDKSFILNLLTKIDEPQESEQNIRLKADLKNYLSLNCLCAYNFDENNKHDNYLTPTFPK</sequence>